<organism evidence="4 5">
    <name type="scientific">Fictibacillus enclensis</name>
    <dbReference type="NCBI Taxonomy" id="1017270"/>
    <lineage>
        <taxon>Bacteria</taxon>
        <taxon>Bacillati</taxon>
        <taxon>Bacillota</taxon>
        <taxon>Bacilli</taxon>
        <taxon>Bacillales</taxon>
        <taxon>Fictibacillaceae</taxon>
        <taxon>Fictibacillus</taxon>
    </lineage>
</organism>
<keyword evidence="5" id="KW-1185">Reference proteome</keyword>
<dbReference type="Pfam" id="PF13280">
    <property type="entry name" value="WYL"/>
    <property type="match status" value="1"/>
</dbReference>
<dbReference type="InterPro" id="IPR028349">
    <property type="entry name" value="PafC-like"/>
</dbReference>
<dbReference type="InterPro" id="IPR026881">
    <property type="entry name" value="WYL_dom"/>
</dbReference>
<sequence length="313" mass="36623">MKKAERINQMLRYINKKQRFTLNDLINEFDISKRTALRDIEALEEMGVPLYAEYGRYGGYRLVRTMNLPPITFTSHEVFALYFAMQSIKSLARSPFRVTFQSISEKFLESVSPKQREQIDNMQNRLSFFHGNQTHEGHYLEEILMAAIEQKVIRIEYAGAKGPTSRSIQPIALYARKGYWYCQAYDVEKTAYRVFRCDRVISLKDANVEHGFDLKEITIHNAHRLWKPTDQAISFSCRITSEGAEKFKQENFPSMKITEREEELYLTGTYEPAEIDFIVSYLAGFGRSLSAIEPSSLKEELRRYYTELIRSLF</sequence>
<reference evidence="4 5" key="1">
    <citation type="journal article" date="2014" name="Antonie Van Leeuwenhoek">
        <title>Fictibacillus enclensis sp. nov., isolated from marine sediment.</title>
        <authorList>
            <person name="Dastager S.G."/>
            <person name="Mawlankar R."/>
            <person name="Srinivasan K."/>
            <person name="Tang S.K."/>
            <person name="Lee J.C."/>
            <person name="Ramana V.V."/>
            <person name="Shouche Y.S."/>
        </authorList>
    </citation>
    <scope>NUCLEOTIDE SEQUENCE [LARGE SCALE GENOMIC DNA]</scope>
    <source>
        <strain evidence="4 5">NIO-1003</strain>
    </source>
</reference>
<dbReference type="PROSITE" id="PS52050">
    <property type="entry name" value="WYL"/>
    <property type="match status" value="1"/>
</dbReference>
<dbReference type="PANTHER" id="PTHR34580:SF9">
    <property type="entry name" value="SLL5097 PROTEIN"/>
    <property type="match status" value="1"/>
</dbReference>
<dbReference type="Pfam" id="PF08279">
    <property type="entry name" value="HTH_11"/>
    <property type="match status" value="1"/>
</dbReference>
<dbReference type="Gene3D" id="1.10.10.10">
    <property type="entry name" value="Winged helix-like DNA-binding domain superfamily/Winged helix DNA-binding domain"/>
    <property type="match status" value="1"/>
</dbReference>
<comment type="caution">
    <text evidence="4">The sequence shown here is derived from an EMBL/GenBank/DDBJ whole genome shotgun (WGS) entry which is preliminary data.</text>
</comment>
<dbReference type="AlphaFoldDB" id="A0A0V8IRC0"/>
<gene>
    <name evidence="4" type="ORF">AS030_22030</name>
</gene>
<dbReference type="InterPro" id="IPR001034">
    <property type="entry name" value="DeoR_HTH"/>
</dbReference>
<dbReference type="SMART" id="SM00420">
    <property type="entry name" value="HTH_DEOR"/>
    <property type="match status" value="1"/>
</dbReference>
<dbReference type="PROSITE" id="PS51000">
    <property type="entry name" value="HTH_DEOR_2"/>
    <property type="match status" value="1"/>
</dbReference>
<evidence type="ECO:0000256" key="2">
    <source>
        <dbReference type="ARBA" id="ARBA00023163"/>
    </source>
</evidence>
<proteinExistence type="predicted"/>
<keyword evidence="2" id="KW-0804">Transcription</keyword>
<accession>A0A0V8IRC0</accession>
<dbReference type="OrthoDB" id="9815009at2"/>
<dbReference type="InterPro" id="IPR013196">
    <property type="entry name" value="HTH_11"/>
</dbReference>
<dbReference type="SUPFAM" id="SSF46785">
    <property type="entry name" value="Winged helix' DNA-binding domain"/>
    <property type="match status" value="1"/>
</dbReference>
<evidence type="ECO:0000313" key="4">
    <source>
        <dbReference type="EMBL" id="KSU77346.1"/>
    </source>
</evidence>
<dbReference type="InterPro" id="IPR036390">
    <property type="entry name" value="WH_DNA-bd_sf"/>
</dbReference>
<dbReference type="RefSeq" id="WP_061975794.1">
    <property type="nucleotide sequence ID" value="NZ_FMAV01000008.1"/>
</dbReference>
<dbReference type="InterPro" id="IPR051534">
    <property type="entry name" value="CBASS_pafABC_assoc_protein"/>
</dbReference>
<evidence type="ECO:0000313" key="5">
    <source>
        <dbReference type="Proteomes" id="UP000054099"/>
    </source>
</evidence>
<protein>
    <recommendedName>
        <fullName evidence="3">HTH deoR-type domain-containing protein</fullName>
    </recommendedName>
</protein>
<dbReference type="InterPro" id="IPR036388">
    <property type="entry name" value="WH-like_DNA-bd_sf"/>
</dbReference>
<name>A0A0V8IRC0_9BACL</name>
<dbReference type="PIRSF" id="PIRSF016838">
    <property type="entry name" value="PafC"/>
    <property type="match status" value="1"/>
</dbReference>
<evidence type="ECO:0000256" key="1">
    <source>
        <dbReference type="ARBA" id="ARBA00023015"/>
    </source>
</evidence>
<dbReference type="EMBL" id="LNQN01000010">
    <property type="protein sequence ID" value="KSU77346.1"/>
    <property type="molecule type" value="Genomic_DNA"/>
</dbReference>
<dbReference type="PANTHER" id="PTHR34580">
    <property type="match status" value="1"/>
</dbReference>
<keyword evidence="1" id="KW-0805">Transcription regulation</keyword>
<feature type="domain" description="HTH deoR-type" evidence="3">
    <location>
        <begin position="3"/>
        <end position="62"/>
    </location>
</feature>
<evidence type="ECO:0000259" key="3">
    <source>
        <dbReference type="PROSITE" id="PS51000"/>
    </source>
</evidence>
<dbReference type="GO" id="GO:0003700">
    <property type="term" value="F:DNA-binding transcription factor activity"/>
    <property type="evidence" value="ECO:0007669"/>
    <property type="project" value="InterPro"/>
</dbReference>
<dbReference type="Proteomes" id="UP000054099">
    <property type="component" value="Unassembled WGS sequence"/>
</dbReference>